<name>A0ABP7YIW6_9ACTN</name>
<keyword evidence="2" id="KW-1185">Reference proteome</keyword>
<organism evidence="1 2">
    <name type="scientific">Actinomadura keratinilytica</name>
    <dbReference type="NCBI Taxonomy" id="547461"/>
    <lineage>
        <taxon>Bacteria</taxon>
        <taxon>Bacillati</taxon>
        <taxon>Actinomycetota</taxon>
        <taxon>Actinomycetes</taxon>
        <taxon>Streptosporangiales</taxon>
        <taxon>Thermomonosporaceae</taxon>
        <taxon>Actinomadura</taxon>
    </lineage>
</organism>
<dbReference type="RefSeq" id="WP_378270874.1">
    <property type="nucleotide sequence ID" value="NZ_JBHTFR010000001.1"/>
</dbReference>
<evidence type="ECO:0000313" key="1">
    <source>
        <dbReference type="EMBL" id="GAA4136706.1"/>
    </source>
</evidence>
<sequence>MTLDAMTHCDNAAAERSVAGLQKRFPHWWVWVSDTGTWWASRRAQLTSAEREAGAVPYLRAMSADELAALLAQQHAPLGGSS</sequence>
<evidence type="ECO:0000313" key="2">
    <source>
        <dbReference type="Proteomes" id="UP001500266"/>
    </source>
</evidence>
<reference evidence="2" key="1">
    <citation type="journal article" date="2019" name="Int. J. Syst. Evol. Microbiol.">
        <title>The Global Catalogue of Microorganisms (GCM) 10K type strain sequencing project: providing services to taxonomists for standard genome sequencing and annotation.</title>
        <authorList>
            <consortium name="The Broad Institute Genomics Platform"/>
            <consortium name="The Broad Institute Genome Sequencing Center for Infectious Disease"/>
            <person name="Wu L."/>
            <person name="Ma J."/>
        </authorList>
    </citation>
    <scope>NUCLEOTIDE SEQUENCE [LARGE SCALE GENOMIC DNA]</scope>
    <source>
        <strain evidence="2">JCM 17316</strain>
    </source>
</reference>
<accession>A0ABP7YIW6</accession>
<comment type="caution">
    <text evidence="1">The sequence shown here is derived from an EMBL/GenBank/DDBJ whole genome shotgun (WGS) entry which is preliminary data.</text>
</comment>
<protein>
    <submittedName>
        <fullName evidence="1">Uncharacterized protein</fullName>
    </submittedName>
</protein>
<gene>
    <name evidence="1" type="ORF">GCM10022416_20640</name>
</gene>
<proteinExistence type="predicted"/>
<dbReference type="Proteomes" id="UP001500266">
    <property type="component" value="Unassembled WGS sequence"/>
</dbReference>
<dbReference type="EMBL" id="BAABDO010000021">
    <property type="protein sequence ID" value="GAA4136706.1"/>
    <property type="molecule type" value="Genomic_DNA"/>
</dbReference>